<protein>
    <submittedName>
        <fullName evidence="2">Uncharacterized protein</fullName>
    </submittedName>
</protein>
<gene>
    <name evidence="2" type="ORF">S03H2_50065</name>
</gene>
<feature type="non-terminal residue" evidence="2">
    <location>
        <position position="1"/>
    </location>
</feature>
<comment type="caution">
    <text evidence="2">The sequence shown here is derived from an EMBL/GenBank/DDBJ whole genome shotgun (WGS) entry which is preliminary data.</text>
</comment>
<organism evidence="2">
    <name type="scientific">marine sediment metagenome</name>
    <dbReference type="NCBI Taxonomy" id="412755"/>
    <lineage>
        <taxon>unclassified sequences</taxon>
        <taxon>metagenomes</taxon>
        <taxon>ecological metagenomes</taxon>
    </lineage>
</organism>
<name>X1I0L5_9ZZZZ</name>
<proteinExistence type="predicted"/>
<evidence type="ECO:0000313" key="2">
    <source>
        <dbReference type="EMBL" id="GAH62860.1"/>
    </source>
</evidence>
<keyword evidence="1" id="KW-0812">Transmembrane</keyword>
<feature type="transmembrane region" description="Helical" evidence="1">
    <location>
        <begin position="58"/>
        <end position="75"/>
    </location>
</feature>
<evidence type="ECO:0000256" key="1">
    <source>
        <dbReference type="SAM" id="Phobius"/>
    </source>
</evidence>
<accession>X1I0L5</accession>
<dbReference type="EMBL" id="BARU01031676">
    <property type="protein sequence ID" value="GAH62860.1"/>
    <property type="molecule type" value="Genomic_DNA"/>
</dbReference>
<keyword evidence="1" id="KW-0472">Membrane</keyword>
<sequence>GRDVQHLNETVEKGAEIAKAGKVWIGGVYDQVKGLFNLGFEQGKQPAFSIEHELEPTVKVGIGVIAAAIILVLLLRK</sequence>
<dbReference type="AlphaFoldDB" id="X1I0L5"/>
<reference evidence="2" key="1">
    <citation type="journal article" date="2014" name="Front. Microbiol.">
        <title>High frequency of phylogenetically diverse reductive dehalogenase-homologous genes in deep subseafloor sedimentary metagenomes.</title>
        <authorList>
            <person name="Kawai M."/>
            <person name="Futagami T."/>
            <person name="Toyoda A."/>
            <person name="Takaki Y."/>
            <person name="Nishi S."/>
            <person name="Hori S."/>
            <person name="Arai W."/>
            <person name="Tsubouchi T."/>
            <person name="Morono Y."/>
            <person name="Uchiyama I."/>
            <person name="Ito T."/>
            <person name="Fujiyama A."/>
            <person name="Inagaki F."/>
            <person name="Takami H."/>
        </authorList>
    </citation>
    <scope>NUCLEOTIDE SEQUENCE</scope>
    <source>
        <strain evidence="2">Expedition CK06-06</strain>
    </source>
</reference>
<keyword evidence="1" id="KW-1133">Transmembrane helix</keyword>